<dbReference type="Proteomes" id="UP000187251">
    <property type="component" value="Unassembled WGS sequence"/>
</dbReference>
<accession>A0A1R1JQZ3</accession>
<dbReference type="Pfam" id="PF13087">
    <property type="entry name" value="AAA_12"/>
    <property type="match status" value="1"/>
</dbReference>
<protein>
    <submittedName>
        <fullName evidence="6">DNA helicase</fullName>
    </submittedName>
</protein>
<feature type="domain" description="DNA2/NAM7 helicase-like C-terminal" evidence="4">
    <location>
        <begin position="1439"/>
        <end position="1619"/>
    </location>
</feature>
<dbReference type="InterPro" id="IPR049468">
    <property type="entry name" value="Restrct_endonuc-II-like_dom"/>
</dbReference>
<dbReference type="InterPro" id="IPR027417">
    <property type="entry name" value="P-loop_NTPase"/>
</dbReference>
<evidence type="ECO:0000256" key="1">
    <source>
        <dbReference type="SAM" id="MobiDB-lite"/>
    </source>
</evidence>
<dbReference type="FunFam" id="3.40.50.300:FF:002063">
    <property type="entry name" value="DNA helicase related protein"/>
    <property type="match status" value="1"/>
</dbReference>
<proteinExistence type="predicted"/>
<evidence type="ECO:0000259" key="4">
    <source>
        <dbReference type="Pfam" id="PF13087"/>
    </source>
</evidence>
<dbReference type="Pfam" id="PF13195">
    <property type="entry name" value="DUF4011"/>
    <property type="match status" value="1"/>
</dbReference>
<keyword evidence="6" id="KW-0347">Helicase</keyword>
<feature type="domain" description="DUF3320" evidence="2">
    <location>
        <begin position="1849"/>
        <end position="1896"/>
    </location>
</feature>
<dbReference type="InterPro" id="IPR045055">
    <property type="entry name" value="DNA2/NAM7-like"/>
</dbReference>
<feature type="region of interest" description="Disordered" evidence="1">
    <location>
        <begin position="1"/>
        <end position="25"/>
    </location>
</feature>
<feature type="region of interest" description="Disordered" evidence="1">
    <location>
        <begin position="1773"/>
        <end position="1795"/>
    </location>
</feature>
<comment type="caution">
    <text evidence="6">The sequence shown here is derived from an EMBL/GenBank/DDBJ whole genome shotgun (WGS) entry which is preliminary data.</text>
</comment>
<dbReference type="InterPro" id="IPR025103">
    <property type="entry name" value="DUF4011"/>
</dbReference>
<dbReference type="PANTHER" id="PTHR10887:SF495">
    <property type="entry name" value="HELICASE SENATAXIN ISOFORM X1-RELATED"/>
    <property type="match status" value="1"/>
</dbReference>
<dbReference type="PANTHER" id="PTHR10887">
    <property type="entry name" value="DNA2/NAM7 HELICASE FAMILY"/>
    <property type="match status" value="1"/>
</dbReference>
<dbReference type="RefSeq" id="WP_076413443.1">
    <property type="nucleotide sequence ID" value="NZ_AP028040.1"/>
</dbReference>
<dbReference type="InterPro" id="IPR041677">
    <property type="entry name" value="DNA2/NAM7_AAA_11"/>
</dbReference>
<dbReference type="Pfam" id="PF11784">
    <property type="entry name" value="DUF3320"/>
    <property type="match status" value="1"/>
</dbReference>
<dbReference type="Gene3D" id="3.40.50.300">
    <property type="entry name" value="P-loop containing nucleotide triphosphate hydrolases"/>
    <property type="match status" value="3"/>
</dbReference>
<dbReference type="EMBL" id="MJMN01000023">
    <property type="protein sequence ID" value="OMG83663.1"/>
    <property type="molecule type" value="Genomic_DNA"/>
</dbReference>
<dbReference type="InterPro" id="IPR047187">
    <property type="entry name" value="SF1_C_Upf1"/>
</dbReference>
<feature type="domain" description="DNA2/NAM7 helicase helicase" evidence="3">
    <location>
        <begin position="1362"/>
        <end position="1404"/>
    </location>
</feature>
<dbReference type="Pfam" id="PF13086">
    <property type="entry name" value="AAA_11"/>
    <property type="match status" value="1"/>
</dbReference>
<feature type="region of interest" description="Disordered" evidence="1">
    <location>
        <begin position="1808"/>
        <end position="1830"/>
    </location>
</feature>
<dbReference type="SUPFAM" id="SSF52540">
    <property type="entry name" value="P-loop containing nucleoside triphosphate hydrolases"/>
    <property type="match status" value="1"/>
</dbReference>
<feature type="domain" description="Restriction endonuclease type II-like" evidence="5">
    <location>
        <begin position="1670"/>
        <end position="1767"/>
    </location>
</feature>
<dbReference type="SUPFAM" id="SSF52980">
    <property type="entry name" value="Restriction endonuclease-like"/>
    <property type="match status" value="1"/>
</dbReference>
<dbReference type="FunFam" id="3.40.960.10:FF:000002">
    <property type="entry name" value="DNA helicase related protein"/>
    <property type="match status" value="1"/>
</dbReference>
<dbReference type="OrthoDB" id="9757917at2"/>
<sequence length="2015" mass="221221">MDKRLDLESPATRDGAAHGAGKAALEQVGQDGAAREGVTIEIEADPTLGYASIQNAVPVLRSLRLTNRSQETFEKVEVHIRCNPAFAQPARLRFDALVPGEIRRIAPLDLAPDHGYLADLQEAQRAAIEVTAQADGREVGRAAQPVAVLAYDQWAGTRALPELLAAFSMPNNPAVDGLIGKAARLLREQHSDLTMNGYQSKSRDVVWKQVSAIYSTLAAETLHYAEPPASFGVDGQRIRTPDRILEARVATCLDLAMLFSSCLEQAGLRPVILMKEGHAWVGVWLHPACFADPLTDDVQAVRKRVDSGEFLAFETTGIAQHPSFRPSLRLALEQGAAHLREDDTFRYAIDVHRARELQIKPLPSRAGTTAPGAADADATEAPAAIEPTPQLPPLDPEFVISLEPADDTPEGRLAKWKSRLLDLTLRNRLLNFKNTKSTLPLVVPDLGRLEDAIADGSEFRIRPLPAALMEGSDPRVAQVHVDRGGRAPLDDMALEALGNKELIARVAQEALDANLLTIFGAARTGLEEGGANTLYLALGMLRWTEHPAAESSHLAPLILVPVSLQRQSVRSGFRLVRHDDETIINPTLLQMLRNNYELRIPGLDVLPADDKGVDVARVLQAFRLAVREIAGWEVLEQVHLGIFSFTKYLMWKDLQDRSGQLKANRVVRHLIEHPGQAFAQEPWDPRFERLDESYRPQDLLTPLLSDSSQLKAICAVDAGRDLVLEGPPGTGKSQTITNLIAHLLARGKTVLFVSEKMAALEVVHRRLANIGLGPFCLELHSSKARKSEVLQQLGRALELGGQRTSDEWNREAERLAVLRQELNGLVEALHQRHGNGLTVYDAIGTCIQHAGEEPSPLSWPDAQAHGENDLAQLREAARRMSTLSGELGALHGHALAHIGMTEWSPSWQDELLAAAQALDRAADAFKACVEVAGAELGVPVAGLGLEAYARLDALIDVLLAAPRVPTGLAAQAHDPAARQRVQALARHGLARNAHWAEVGASWQARLADLDGTALQAEWQAARAAWWPKSALAKRRLRKRLAAFRVDARGPDDAAIDAMLAPLARVNAEDRELASLKADAERLLLNDYAGLDTDWEQVGRHEQWAERFAEAVTLMAGDPAAAGALRTRLQPLVGENRAFLQPGAALGRRLLDTRNAWRALRDQLAVVEGLAHPTMPLQGQEHDGGALERIQAVLAGWRLNKQSLMPWCVWRQAREQAIGMQLQGLVATLEQGRVPLARVEAHFEFSYRNWWVKKVIDHSSLLRSFSSADHDRKIREFRQADDRFQQLTSAHIAALLAGKVPASNAVLVSPDSELGLLRRELQKKARHVPVRQLMQRLPSLLPRLKPCLLMSPLSVAQYLDAGHSQFDVVVFDEASQIPVWDSIGAIARGQQLVVVGDTKQLPPTSFFSKSANDDDGAGDDGQVEDLESILDECLGADMNRLRLQWHYRSRHESLITFSNVTYYDSQLITFPSPVTDDVAVRLERVAGVYDRGGSRTNRAEAEAIVQGIERHYLDPARRRQSLGVVTFNQPQQSLIETLLDARRRANAALDKAIAAQAREPLFIKNLENVQGDERDVIHFSITYGPDAAGKMTMNFGPLNGEGGHRRLNVAISRAREGVVIYSTLAPQQIDLSRVRAAGVRDLKHYLEFALKGPRALVARSLPTGREPDSPFETQVIKVLRERGWVVHPQVGCSGYRIDMGVVDPRAPGRYLLGIECDGRAYHAGATARDRDRLRQVVLEGLGWRLHRIWSTDWWINPEREVDKLLARLDAELAREEETPAPEPEPGPQPVSGEDNAAQGDDVAFAITTEDGVDPAGGDTAPDREPPRPNTAAGAITTYQVTDLAPGDAQAFYDRANNARLTAELRQVIETEGPLPESVLHRRVARAWGLERTGARIVERLRQLTPADSGRTREGEVTFLWPAGARPAAWADFRGAGEDEASRRRVDDVCLEELANGVLRVLATTGNAPRADVIKSVCRLLGLSRTLADAEARLGLALSALQAQGRVRDDAGMLRVD</sequence>
<dbReference type="InterPro" id="IPR041679">
    <property type="entry name" value="DNA2/NAM7-like_C"/>
</dbReference>
<reference evidence="6 7" key="1">
    <citation type="submission" date="2016-09" db="EMBL/GenBank/DDBJ databases">
        <title>Phylogenomics of Achromobacter.</title>
        <authorList>
            <person name="Jeukens J."/>
            <person name="Freschi L."/>
            <person name="Vincent A.T."/>
            <person name="Emond-Rheault J.-G."/>
            <person name="Kukavica-Ibrulj I."/>
            <person name="Charette S.J."/>
            <person name="Levesque R.C."/>
        </authorList>
    </citation>
    <scope>NUCLEOTIDE SEQUENCE [LARGE SCALE GENOMIC DNA]</scope>
    <source>
        <strain evidence="6 7">AUS488</strain>
    </source>
</reference>
<dbReference type="InterPro" id="IPR011335">
    <property type="entry name" value="Restrct_endonuc-II-like"/>
</dbReference>
<dbReference type="Pfam" id="PF18741">
    <property type="entry name" value="MTES_1575"/>
    <property type="match status" value="1"/>
</dbReference>
<keyword evidence="6" id="KW-0067">ATP-binding</keyword>
<keyword evidence="6" id="KW-0547">Nucleotide-binding</keyword>
<name>A0A1R1JQZ3_ALCXX</name>
<keyword evidence="6" id="KW-0378">Hydrolase</keyword>
<dbReference type="Gene3D" id="3.40.960.10">
    <property type="entry name" value="VSR Endonuclease"/>
    <property type="match status" value="1"/>
</dbReference>
<dbReference type="InterPro" id="IPR021754">
    <property type="entry name" value="DUF3320"/>
</dbReference>
<evidence type="ECO:0000259" key="5">
    <source>
        <dbReference type="Pfam" id="PF18741"/>
    </source>
</evidence>
<dbReference type="CDD" id="cd18808">
    <property type="entry name" value="SF1_C_Upf1"/>
    <property type="match status" value="1"/>
</dbReference>
<dbReference type="GO" id="GO:0004386">
    <property type="term" value="F:helicase activity"/>
    <property type="evidence" value="ECO:0007669"/>
    <property type="project" value="UniProtKB-KW"/>
</dbReference>
<evidence type="ECO:0000313" key="7">
    <source>
        <dbReference type="Proteomes" id="UP000187251"/>
    </source>
</evidence>
<gene>
    <name evidence="6" type="ORF">BIZ92_29975</name>
</gene>
<evidence type="ECO:0000313" key="6">
    <source>
        <dbReference type="EMBL" id="OMG83663.1"/>
    </source>
</evidence>
<organism evidence="6 7">
    <name type="scientific">Alcaligenes xylosoxydans xylosoxydans</name>
    <name type="common">Achromobacter xylosoxidans</name>
    <dbReference type="NCBI Taxonomy" id="85698"/>
    <lineage>
        <taxon>Bacteria</taxon>
        <taxon>Pseudomonadati</taxon>
        <taxon>Pseudomonadota</taxon>
        <taxon>Betaproteobacteria</taxon>
        <taxon>Burkholderiales</taxon>
        <taxon>Alcaligenaceae</taxon>
        <taxon>Achromobacter</taxon>
    </lineage>
</organism>
<evidence type="ECO:0000259" key="2">
    <source>
        <dbReference type="Pfam" id="PF11784"/>
    </source>
</evidence>
<evidence type="ECO:0000259" key="3">
    <source>
        <dbReference type="Pfam" id="PF13086"/>
    </source>
</evidence>